<sequence>MRSCTVIDTVEVKIAAAATKYRTTWRALDALADALLRFDWKVKFPKLKDEDIYSMMEVQAGGLVSEGRRLMAMSWIWKQHTEQVKKNFLKAQACANRWVEEVELVQEEI</sequence>
<keyword evidence="2" id="KW-1185">Reference proteome</keyword>
<dbReference type="Proteomes" id="UP000719766">
    <property type="component" value="Unassembled WGS sequence"/>
</dbReference>
<proteinExistence type="predicted"/>
<dbReference type="EMBL" id="JABBWE010000015">
    <property type="protein sequence ID" value="KAG1797807.1"/>
    <property type="molecule type" value="Genomic_DNA"/>
</dbReference>
<evidence type="ECO:0000313" key="1">
    <source>
        <dbReference type="EMBL" id="KAG1797807.1"/>
    </source>
</evidence>
<dbReference type="RefSeq" id="XP_041162760.1">
    <property type="nucleotide sequence ID" value="XM_041306167.1"/>
</dbReference>
<accession>A0A9P7DLH8</accession>
<protein>
    <submittedName>
        <fullName evidence="1">Uncharacterized protein</fullName>
    </submittedName>
</protein>
<organism evidence="1 2">
    <name type="scientific">Suillus plorans</name>
    <dbReference type="NCBI Taxonomy" id="116603"/>
    <lineage>
        <taxon>Eukaryota</taxon>
        <taxon>Fungi</taxon>
        <taxon>Dikarya</taxon>
        <taxon>Basidiomycota</taxon>
        <taxon>Agaricomycotina</taxon>
        <taxon>Agaricomycetes</taxon>
        <taxon>Agaricomycetidae</taxon>
        <taxon>Boletales</taxon>
        <taxon>Suillineae</taxon>
        <taxon>Suillaceae</taxon>
        <taxon>Suillus</taxon>
    </lineage>
</organism>
<dbReference type="OrthoDB" id="10526986at2759"/>
<gene>
    <name evidence="1" type="ORF">HD556DRAFT_1440768</name>
</gene>
<name>A0A9P7DLH8_9AGAM</name>
<dbReference type="AlphaFoldDB" id="A0A9P7DLH8"/>
<dbReference type="GeneID" id="64599931"/>
<evidence type="ECO:0000313" key="2">
    <source>
        <dbReference type="Proteomes" id="UP000719766"/>
    </source>
</evidence>
<comment type="caution">
    <text evidence="1">The sequence shown here is derived from an EMBL/GenBank/DDBJ whole genome shotgun (WGS) entry which is preliminary data.</text>
</comment>
<reference evidence="1" key="1">
    <citation type="journal article" date="2020" name="New Phytol.">
        <title>Comparative genomics reveals dynamic genome evolution in host specialist ectomycorrhizal fungi.</title>
        <authorList>
            <person name="Lofgren L.A."/>
            <person name="Nguyen N.H."/>
            <person name="Vilgalys R."/>
            <person name="Ruytinx J."/>
            <person name="Liao H.L."/>
            <person name="Branco S."/>
            <person name="Kuo A."/>
            <person name="LaButti K."/>
            <person name="Lipzen A."/>
            <person name="Andreopoulos W."/>
            <person name="Pangilinan J."/>
            <person name="Riley R."/>
            <person name="Hundley H."/>
            <person name="Na H."/>
            <person name="Barry K."/>
            <person name="Grigoriev I.V."/>
            <person name="Stajich J.E."/>
            <person name="Kennedy P.G."/>
        </authorList>
    </citation>
    <scope>NUCLEOTIDE SEQUENCE</scope>
    <source>
        <strain evidence="1">S12</strain>
    </source>
</reference>